<dbReference type="EMBL" id="FXAG01000022">
    <property type="protein sequence ID" value="SMF45413.1"/>
    <property type="molecule type" value="Genomic_DNA"/>
</dbReference>
<dbReference type="Proteomes" id="UP000192920">
    <property type="component" value="Unassembled WGS sequence"/>
</dbReference>
<evidence type="ECO:0000259" key="1">
    <source>
        <dbReference type="Pfam" id="PF12697"/>
    </source>
</evidence>
<dbReference type="InterPro" id="IPR000073">
    <property type="entry name" value="AB_hydrolase_1"/>
</dbReference>
<proteinExistence type="predicted"/>
<dbReference type="Gene3D" id="3.40.50.1820">
    <property type="entry name" value="alpha/beta hydrolase"/>
    <property type="match status" value="1"/>
</dbReference>
<dbReference type="InterPro" id="IPR029058">
    <property type="entry name" value="AB_hydrolase_fold"/>
</dbReference>
<dbReference type="PANTHER" id="PTHR43194">
    <property type="entry name" value="HYDROLASE ALPHA/BETA FOLD FAMILY"/>
    <property type="match status" value="1"/>
</dbReference>
<evidence type="ECO:0000313" key="2">
    <source>
        <dbReference type="EMBL" id="SMF45413.1"/>
    </source>
</evidence>
<keyword evidence="3" id="KW-1185">Reference proteome</keyword>
<organism evidence="2 3">
    <name type="scientific">Pseudogulbenkiania subflava DSM 22618</name>
    <dbReference type="NCBI Taxonomy" id="1123014"/>
    <lineage>
        <taxon>Bacteria</taxon>
        <taxon>Pseudomonadati</taxon>
        <taxon>Pseudomonadota</taxon>
        <taxon>Betaproteobacteria</taxon>
        <taxon>Neisseriales</taxon>
        <taxon>Chromobacteriaceae</taxon>
        <taxon>Pseudogulbenkiania</taxon>
    </lineage>
</organism>
<dbReference type="Pfam" id="PF12697">
    <property type="entry name" value="Abhydrolase_6"/>
    <property type="match status" value="1"/>
</dbReference>
<reference evidence="3" key="1">
    <citation type="submission" date="2017-04" db="EMBL/GenBank/DDBJ databases">
        <authorList>
            <person name="Varghese N."/>
            <person name="Submissions S."/>
        </authorList>
    </citation>
    <scope>NUCLEOTIDE SEQUENCE [LARGE SCALE GENOMIC DNA]</scope>
    <source>
        <strain evidence="3">DSM 22618</strain>
    </source>
</reference>
<name>A0A1Y6C6Z2_9NEIS</name>
<gene>
    <name evidence="2" type="ORF">SAMN02745746_03348</name>
</gene>
<dbReference type="InterPro" id="IPR050228">
    <property type="entry name" value="Carboxylesterase_BioH"/>
</dbReference>
<sequence length="277" mass="30520">MTHPRLEVIREAAKGVARNAPPLLFLHGAFSAAWCWQEHFLTWFAEQGYDCWAPSLEGHGGSSGRNYLSGISIDDYVRNLSAVIRQIGHTPIVIGHSMGGFVLQQYLALHALPGAVFLASVPPHGLAGSSLRLLSQAPSQFLALNLYQNGMHQPDWRELRDMLFSPAASDEAIALMARQAQQESQRAIMDMTLINPLFIRPLPPVPALVLGAADDRLISAADVVATASRLNCTAEILPSIGHMMMLDAHWPQVADRILEWLDRHWPQPEAETYPSPN</sequence>
<dbReference type="RefSeq" id="WP_085277443.1">
    <property type="nucleotide sequence ID" value="NZ_FXAG01000022.1"/>
</dbReference>
<dbReference type="PANTHER" id="PTHR43194:SF2">
    <property type="entry name" value="PEROXISOMAL MEMBRANE PROTEIN LPX1"/>
    <property type="match status" value="1"/>
</dbReference>
<dbReference type="STRING" id="1123014.SAMN02745746_03348"/>
<evidence type="ECO:0000313" key="3">
    <source>
        <dbReference type="Proteomes" id="UP000192920"/>
    </source>
</evidence>
<dbReference type="AlphaFoldDB" id="A0A1Y6C6Z2"/>
<feature type="domain" description="AB hydrolase-1" evidence="1">
    <location>
        <begin position="23"/>
        <end position="255"/>
    </location>
</feature>
<dbReference type="SUPFAM" id="SSF53474">
    <property type="entry name" value="alpha/beta-Hydrolases"/>
    <property type="match status" value="1"/>
</dbReference>
<protein>
    <submittedName>
        <fullName evidence="2">Pimeloyl-ACP methyl ester carboxylesterase</fullName>
    </submittedName>
</protein>
<accession>A0A1Y6C6Z2</accession>